<keyword evidence="9" id="KW-0677">Repeat</keyword>
<evidence type="ECO:0000256" key="9">
    <source>
        <dbReference type="ARBA" id="ARBA00022737"/>
    </source>
</evidence>
<evidence type="ECO:0000256" key="10">
    <source>
        <dbReference type="ARBA" id="ARBA00022949"/>
    </source>
</evidence>
<dbReference type="InterPro" id="IPR001478">
    <property type="entry name" value="PDZ"/>
</dbReference>
<feature type="compositionally biased region" description="Polar residues" evidence="13">
    <location>
        <begin position="192"/>
        <end position="205"/>
    </location>
</feature>
<dbReference type="Gene3D" id="3.40.50.300">
    <property type="entry name" value="P-loop containing nucleotide triphosphate hydrolases"/>
    <property type="match status" value="1"/>
</dbReference>
<keyword evidence="8" id="KW-0963">Cytoplasm</keyword>
<keyword evidence="6 12" id="KW-0728">SH3 domain</keyword>
<sequence>MLYNICSHQKGVGTSLERAVTPSAPFAKMTDVTRERNCPCARVRLSVVKFRRACDCVDSACSLETLDQNNAVNKRDDELRIAIERVITTFKNSLFQALLDLQEFYEETLLNERKSIFQKIAESKDMARRLDANPPFGSTSSTRIDHAYVPTHTTAPLATVENGLGSGNSYSSSHVVHERFRQIVSGDGPATNDGSWQTSETTTRTFDGPGGVQKQSVTHNGVIDSMGRAWEIEDVVLEKGTTGLGFSITGGTDQPAEDGDTSIYVTNIIMGGAAAADGRMKKFDKILKVNNTDCVNVPHEVAVNALKTAGNVVKLTLKRRREDMSLPIERAPLGSGSHLNRSDLTSSMGALNVSRGYEGPNLSPSVPAYPPPPPPAHSGSQTHLHQVQQLPVGLSSRARMAQTIDLYKGQRGLGFSIAGGVGNEHVPGDTDIYVTKIIDGGAAYHDGRLGVGDRILAVDDVVLENVTHEYAVNVLKQTGTKVSLLVLKADPNVSVGTVEETGSRQFVSTTPQYPVSAPVRSSSMQDFNRSFDSQTALSYGGPQAPVGGPVQVPITMDPRPVPLYRGNQGLGFNIVGGEDNEPIYISYVLPGGVADLSGNVRKGDVLLEVNGRSLRNATHSQAAEALKNAQNPVTLTLQYRPHDYQQFEAKIERLRNDMIQQNTAGGTLPRKDLFVKALFDYDHTREVGVPHRSISFQYGDILHIMNTSDDDWWTAKKVLENGEETQEGVIPSKKRIEKRERARRKQVNFNAGSMSLGRSSGMDGRRGSKSQLSFSRKFPFVKSTERLNEFTDQELGVTEDPIFSYQVVEQQQLNYVRPVIILGALKDRVNDELVTRNPDRFSSCVPHTSRPPREHEVDGRDYHFVSKAQMEHDVKNNLFIEAGQFQNNLYGTSIDSVRMVAQQGRHCILDVSGNAIRRLQSVANIYPIAIFIKPTSQHHIMQLDHSLNEDEAMQQFQRCQRLEQTFGDLFTHVVSHAQSAEEVISRVQHLIAAEGRPYVWVPNNNRQI</sequence>
<feature type="compositionally biased region" description="Pro residues" evidence="13">
    <location>
        <begin position="367"/>
        <end position="376"/>
    </location>
</feature>
<feature type="domain" description="SH3" evidence="14">
    <location>
        <begin position="670"/>
        <end position="740"/>
    </location>
</feature>
<feature type="domain" description="Guanylate kinase-like" evidence="15">
    <location>
        <begin position="816"/>
        <end position="992"/>
    </location>
</feature>
<dbReference type="FunFam" id="2.30.42.10:FF:000001">
    <property type="entry name" value="Disks large homolog 1 isoform 2"/>
    <property type="match status" value="1"/>
</dbReference>
<evidence type="ECO:0000256" key="11">
    <source>
        <dbReference type="ARBA" id="ARBA00023136"/>
    </source>
</evidence>
<feature type="region of interest" description="Disordered" evidence="13">
    <location>
        <begin position="186"/>
        <end position="217"/>
    </location>
</feature>
<dbReference type="GO" id="GO:0016323">
    <property type="term" value="C:basolateral plasma membrane"/>
    <property type="evidence" value="ECO:0007669"/>
    <property type="project" value="TreeGrafter"/>
</dbReference>
<keyword evidence="10" id="KW-0965">Cell junction</keyword>
<dbReference type="SUPFAM" id="SSF50156">
    <property type="entry name" value="PDZ domain-like"/>
    <property type="match status" value="3"/>
</dbReference>
<evidence type="ECO:0000259" key="15">
    <source>
        <dbReference type="PROSITE" id="PS50052"/>
    </source>
</evidence>
<dbReference type="Pfam" id="PF00625">
    <property type="entry name" value="Guanylate_kin"/>
    <property type="match status" value="1"/>
</dbReference>
<dbReference type="InterPro" id="IPR050614">
    <property type="entry name" value="Synaptic_Scaffolding_LAP-MAGUK"/>
</dbReference>
<evidence type="ECO:0000259" key="14">
    <source>
        <dbReference type="PROSITE" id="PS50002"/>
    </source>
</evidence>
<accession>A0AA36GEV0</accession>
<dbReference type="GO" id="GO:0045197">
    <property type="term" value="P:establishment or maintenance of epithelial cell apical/basal polarity"/>
    <property type="evidence" value="ECO:0007669"/>
    <property type="project" value="TreeGrafter"/>
</dbReference>
<dbReference type="GO" id="GO:0019901">
    <property type="term" value="F:protein kinase binding"/>
    <property type="evidence" value="ECO:0007669"/>
    <property type="project" value="TreeGrafter"/>
</dbReference>
<dbReference type="SUPFAM" id="SSF50044">
    <property type="entry name" value="SH3-domain"/>
    <property type="match status" value="1"/>
</dbReference>
<keyword evidence="11" id="KW-0472">Membrane</keyword>
<dbReference type="Pfam" id="PF00595">
    <property type="entry name" value="PDZ"/>
    <property type="match status" value="3"/>
</dbReference>
<dbReference type="InterPro" id="IPR036028">
    <property type="entry name" value="SH3-like_dom_sf"/>
</dbReference>
<dbReference type="SMART" id="SM00326">
    <property type="entry name" value="SH3"/>
    <property type="match status" value="1"/>
</dbReference>
<dbReference type="FunFam" id="3.30.63.10:FF:000002">
    <property type="entry name" value="Guanylate kinase 1"/>
    <property type="match status" value="1"/>
</dbReference>
<evidence type="ECO:0000256" key="2">
    <source>
        <dbReference type="ARBA" id="ARBA00004236"/>
    </source>
</evidence>
<dbReference type="GO" id="GO:0005737">
    <property type="term" value="C:cytoplasm"/>
    <property type="evidence" value="ECO:0007669"/>
    <property type="project" value="UniProtKB-SubCell"/>
</dbReference>
<dbReference type="SUPFAM" id="SSF101288">
    <property type="entry name" value="L27 domain"/>
    <property type="match status" value="1"/>
</dbReference>
<dbReference type="SUPFAM" id="SSF52540">
    <property type="entry name" value="P-loop containing nucleoside triphosphate hydrolases"/>
    <property type="match status" value="1"/>
</dbReference>
<dbReference type="SMART" id="SM00072">
    <property type="entry name" value="GuKc"/>
    <property type="match status" value="1"/>
</dbReference>
<dbReference type="InterPro" id="IPR027417">
    <property type="entry name" value="P-loop_NTPase"/>
</dbReference>
<evidence type="ECO:0000259" key="16">
    <source>
        <dbReference type="PROSITE" id="PS50106"/>
    </source>
</evidence>
<dbReference type="PROSITE" id="PS50002">
    <property type="entry name" value="SH3"/>
    <property type="match status" value="1"/>
</dbReference>
<evidence type="ECO:0000256" key="4">
    <source>
        <dbReference type="ARBA" id="ARBA00004496"/>
    </source>
</evidence>
<keyword evidence="7" id="KW-1003">Cell membrane</keyword>
<feature type="domain" description="PDZ" evidence="16">
    <location>
        <begin position="234"/>
        <end position="321"/>
    </location>
</feature>
<dbReference type="CDD" id="cd06795">
    <property type="entry name" value="PDZ3_Dlg1-2-4-like"/>
    <property type="match status" value="1"/>
</dbReference>
<dbReference type="InterPro" id="IPR015143">
    <property type="entry name" value="L27_1"/>
</dbReference>
<dbReference type="GO" id="GO:0097120">
    <property type="term" value="P:receptor localization to synapse"/>
    <property type="evidence" value="ECO:0007669"/>
    <property type="project" value="TreeGrafter"/>
</dbReference>
<feature type="domain" description="PDZ" evidence="16">
    <location>
        <begin position="560"/>
        <end position="641"/>
    </location>
</feature>
<dbReference type="Gene3D" id="2.30.30.40">
    <property type="entry name" value="SH3 Domains"/>
    <property type="match status" value="1"/>
</dbReference>
<protein>
    <submittedName>
        <fullName evidence="17">Uncharacterized protein</fullName>
    </submittedName>
</protein>
<dbReference type="PROSITE" id="PS50106">
    <property type="entry name" value="PDZ"/>
    <property type="match status" value="3"/>
</dbReference>
<dbReference type="GO" id="GO:0043296">
    <property type="term" value="C:apical junction complex"/>
    <property type="evidence" value="ECO:0007669"/>
    <property type="project" value="UniProtKB-ARBA"/>
</dbReference>
<dbReference type="FunFam" id="2.30.42.10:FF:000004">
    <property type="entry name" value="Disks large homolog 4 isoform 2"/>
    <property type="match status" value="1"/>
</dbReference>
<dbReference type="InterPro" id="IPR036892">
    <property type="entry name" value="L27_dom_sf"/>
</dbReference>
<dbReference type="PROSITE" id="PS50052">
    <property type="entry name" value="GUANYLATE_KINASE_2"/>
    <property type="match status" value="1"/>
</dbReference>
<dbReference type="InterPro" id="IPR008145">
    <property type="entry name" value="GK/Ca_channel_bsu"/>
</dbReference>
<evidence type="ECO:0000256" key="7">
    <source>
        <dbReference type="ARBA" id="ARBA00022475"/>
    </source>
</evidence>
<dbReference type="GO" id="GO:0099072">
    <property type="term" value="P:regulation of postsynaptic membrane neurotransmitter receptor levels"/>
    <property type="evidence" value="ECO:0007669"/>
    <property type="project" value="TreeGrafter"/>
</dbReference>
<evidence type="ECO:0000256" key="3">
    <source>
        <dbReference type="ARBA" id="ARBA00004282"/>
    </source>
</evidence>
<reference evidence="17" key="1">
    <citation type="submission" date="2023-07" db="EMBL/GenBank/DDBJ databases">
        <authorList>
            <consortium name="CYATHOMIX"/>
        </authorList>
    </citation>
    <scope>NUCLEOTIDE SEQUENCE</scope>
    <source>
        <strain evidence="17">N/A</strain>
    </source>
</reference>
<dbReference type="InterPro" id="IPR020590">
    <property type="entry name" value="Guanylate_kinase_CS"/>
</dbReference>
<dbReference type="Proteomes" id="UP001176961">
    <property type="component" value="Unassembled WGS sequence"/>
</dbReference>
<dbReference type="GO" id="GO:0098839">
    <property type="term" value="C:postsynaptic density membrane"/>
    <property type="evidence" value="ECO:0007669"/>
    <property type="project" value="TreeGrafter"/>
</dbReference>
<dbReference type="GO" id="GO:0043297">
    <property type="term" value="P:apical junction assembly"/>
    <property type="evidence" value="ECO:0007669"/>
    <property type="project" value="UniProtKB-ARBA"/>
</dbReference>
<proteinExistence type="inferred from homology"/>
<dbReference type="AlphaFoldDB" id="A0AA36GEV0"/>
<evidence type="ECO:0000256" key="6">
    <source>
        <dbReference type="ARBA" id="ARBA00022443"/>
    </source>
</evidence>
<dbReference type="GO" id="GO:0098609">
    <property type="term" value="P:cell-cell adhesion"/>
    <property type="evidence" value="ECO:0007669"/>
    <property type="project" value="TreeGrafter"/>
</dbReference>
<dbReference type="InterPro" id="IPR001452">
    <property type="entry name" value="SH3_domain"/>
</dbReference>
<dbReference type="GO" id="GO:0043113">
    <property type="term" value="P:receptor clustering"/>
    <property type="evidence" value="ECO:0007669"/>
    <property type="project" value="TreeGrafter"/>
</dbReference>
<dbReference type="EMBL" id="CATQJL010000001">
    <property type="protein sequence ID" value="CAJ0591847.1"/>
    <property type="molecule type" value="Genomic_DNA"/>
</dbReference>
<evidence type="ECO:0000313" key="18">
    <source>
        <dbReference type="Proteomes" id="UP001176961"/>
    </source>
</evidence>
<organism evidence="17 18">
    <name type="scientific">Cylicocyclus nassatus</name>
    <name type="common">Nematode worm</name>
    <dbReference type="NCBI Taxonomy" id="53992"/>
    <lineage>
        <taxon>Eukaryota</taxon>
        <taxon>Metazoa</taxon>
        <taxon>Ecdysozoa</taxon>
        <taxon>Nematoda</taxon>
        <taxon>Chromadorea</taxon>
        <taxon>Rhabditida</taxon>
        <taxon>Rhabditina</taxon>
        <taxon>Rhabditomorpha</taxon>
        <taxon>Strongyloidea</taxon>
        <taxon>Strongylidae</taxon>
        <taxon>Cylicocyclus</taxon>
    </lineage>
</organism>
<evidence type="ECO:0000256" key="8">
    <source>
        <dbReference type="ARBA" id="ARBA00022490"/>
    </source>
</evidence>
<evidence type="ECO:0000256" key="12">
    <source>
        <dbReference type="PROSITE-ProRule" id="PRU00192"/>
    </source>
</evidence>
<dbReference type="CDD" id="cd00071">
    <property type="entry name" value="GMPK"/>
    <property type="match status" value="1"/>
</dbReference>
<dbReference type="Pfam" id="PF00018">
    <property type="entry name" value="SH3_1"/>
    <property type="match status" value="1"/>
</dbReference>
<evidence type="ECO:0000313" key="17">
    <source>
        <dbReference type="EMBL" id="CAJ0591847.1"/>
    </source>
</evidence>
<dbReference type="CDD" id="cd06724">
    <property type="entry name" value="PDZ2_Dlg1-2-4-like"/>
    <property type="match status" value="1"/>
</dbReference>
<dbReference type="InterPro" id="IPR036034">
    <property type="entry name" value="PDZ_sf"/>
</dbReference>
<gene>
    <name evidence="17" type="ORF">CYNAS_LOCUS3830</name>
</gene>
<comment type="subcellular location">
    <subcellularLocation>
        <location evidence="3">Cell junction</location>
    </subcellularLocation>
    <subcellularLocation>
        <location evidence="2">Cell membrane</location>
    </subcellularLocation>
    <subcellularLocation>
        <location evidence="4">Cytoplasm</location>
    </subcellularLocation>
    <subcellularLocation>
        <location evidence="1">Membrane</location>
        <topology evidence="1">Peripheral membrane protein</topology>
    </subcellularLocation>
</comment>
<feature type="domain" description="PDZ" evidence="16">
    <location>
        <begin position="403"/>
        <end position="490"/>
    </location>
</feature>
<feature type="region of interest" description="Disordered" evidence="13">
    <location>
        <begin position="351"/>
        <end position="388"/>
    </location>
</feature>
<dbReference type="Gene3D" id="1.10.287.470">
    <property type="entry name" value="Helix hairpin bin"/>
    <property type="match status" value="1"/>
</dbReference>
<dbReference type="SMART" id="SM00228">
    <property type="entry name" value="PDZ"/>
    <property type="match status" value="3"/>
</dbReference>
<name>A0AA36GEV0_CYLNA</name>
<evidence type="ECO:0000256" key="13">
    <source>
        <dbReference type="SAM" id="MobiDB-lite"/>
    </source>
</evidence>
<dbReference type="GO" id="GO:0009792">
    <property type="term" value="P:embryo development ending in birth or egg hatching"/>
    <property type="evidence" value="ECO:0007669"/>
    <property type="project" value="UniProtKB-ARBA"/>
</dbReference>
<comment type="similarity">
    <text evidence="5">Belongs to the MAGUK family.</text>
</comment>
<comment type="caution">
    <text evidence="17">The sequence shown here is derived from an EMBL/GenBank/DDBJ whole genome shotgun (WGS) entry which is preliminary data.</text>
</comment>
<dbReference type="PROSITE" id="PS00856">
    <property type="entry name" value="GUANYLATE_KINASE_1"/>
    <property type="match status" value="1"/>
</dbReference>
<dbReference type="Gene3D" id="2.30.42.10">
    <property type="match status" value="3"/>
</dbReference>
<dbReference type="GO" id="GO:0031594">
    <property type="term" value="C:neuromuscular junction"/>
    <property type="evidence" value="ECO:0007669"/>
    <property type="project" value="TreeGrafter"/>
</dbReference>
<dbReference type="GO" id="GO:0043005">
    <property type="term" value="C:neuron projection"/>
    <property type="evidence" value="ECO:0007669"/>
    <property type="project" value="TreeGrafter"/>
</dbReference>
<evidence type="ECO:0000256" key="5">
    <source>
        <dbReference type="ARBA" id="ARBA00007014"/>
    </source>
</evidence>
<evidence type="ECO:0000256" key="1">
    <source>
        <dbReference type="ARBA" id="ARBA00004170"/>
    </source>
</evidence>
<dbReference type="CDD" id="cd06723">
    <property type="entry name" value="PDZ1_Dlg1-2-4-like"/>
    <property type="match status" value="1"/>
</dbReference>
<dbReference type="PANTHER" id="PTHR23119:SF51">
    <property type="entry name" value="DISKS LARGE 1 TUMOR SUPPRESSOR PROTEIN"/>
    <property type="match status" value="1"/>
</dbReference>
<dbReference type="InterPro" id="IPR008144">
    <property type="entry name" value="Guanylate_kin-like_dom"/>
</dbReference>
<dbReference type="Pfam" id="PF09058">
    <property type="entry name" value="L27_1"/>
    <property type="match status" value="1"/>
</dbReference>
<dbReference type="GO" id="GO:0007268">
    <property type="term" value="P:chemical synaptic transmission"/>
    <property type="evidence" value="ECO:0007669"/>
    <property type="project" value="TreeGrafter"/>
</dbReference>
<dbReference type="PANTHER" id="PTHR23119">
    <property type="entry name" value="DISCS LARGE"/>
    <property type="match status" value="1"/>
</dbReference>
<keyword evidence="18" id="KW-1185">Reference proteome</keyword>
<dbReference type="CDD" id="cd11861">
    <property type="entry name" value="SH3_DLG-like"/>
    <property type="match status" value="1"/>
</dbReference>
<dbReference type="FunFam" id="2.30.42.10:FF:000048">
    <property type="entry name" value="disks large homolog 1 isoform X1"/>
    <property type="match status" value="1"/>
</dbReference>